<gene>
    <name evidence="1" type="ORF">KFL_000530130</name>
</gene>
<protein>
    <submittedName>
        <fullName evidence="1">Uncharacterized protein</fullName>
    </submittedName>
</protein>
<sequence>MVAKAGVRKGGVNVLDGKTGLRKPGMKAKGSAKVRVSAVASNSGSEEPPISAKETARIVKGLDAAWKQYPPNLEKLRGQVQEAVKRLVQKSWHVDPIVKKVAEGGLEEGYMQYAHEYKRKWAGKPAHKEFARREVLFGKSLLYAIQTSEAFHNTVFFMSGFFDYDEGEMFCSGHHGRKSVAQ</sequence>
<keyword evidence="2" id="KW-1185">Reference proteome</keyword>
<name>A0A1Y1HP22_KLENI</name>
<dbReference type="EMBL" id="DF237002">
    <property type="protein sequence ID" value="GAQ80385.1"/>
    <property type="molecule type" value="Genomic_DNA"/>
</dbReference>
<organism evidence="1 2">
    <name type="scientific">Klebsormidium nitens</name>
    <name type="common">Green alga</name>
    <name type="synonym">Ulothrix nitens</name>
    <dbReference type="NCBI Taxonomy" id="105231"/>
    <lineage>
        <taxon>Eukaryota</taxon>
        <taxon>Viridiplantae</taxon>
        <taxon>Streptophyta</taxon>
        <taxon>Klebsormidiophyceae</taxon>
        <taxon>Klebsormidiales</taxon>
        <taxon>Klebsormidiaceae</taxon>
        <taxon>Klebsormidium</taxon>
    </lineage>
</organism>
<accession>A0A1Y1HP22</accession>
<proteinExistence type="predicted"/>
<evidence type="ECO:0000313" key="2">
    <source>
        <dbReference type="Proteomes" id="UP000054558"/>
    </source>
</evidence>
<reference evidence="1 2" key="1">
    <citation type="journal article" date="2014" name="Nat. Commun.">
        <title>Klebsormidium flaccidum genome reveals primary factors for plant terrestrial adaptation.</title>
        <authorList>
            <person name="Hori K."/>
            <person name="Maruyama F."/>
            <person name="Fujisawa T."/>
            <person name="Togashi T."/>
            <person name="Yamamoto N."/>
            <person name="Seo M."/>
            <person name="Sato S."/>
            <person name="Yamada T."/>
            <person name="Mori H."/>
            <person name="Tajima N."/>
            <person name="Moriyama T."/>
            <person name="Ikeuchi M."/>
            <person name="Watanabe M."/>
            <person name="Wada H."/>
            <person name="Kobayashi K."/>
            <person name="Saito M."/>
            <person name="Masuda T."/>
            <person name="Sasaki-Sekimoto Y."/>
            <person name="Mashiguchi K."/>
            <person name="Awai K."/>
            <person name="Shimojima M."/>
            <person name="Masuda S."/>
            <person name="Iwai M."/>
            <person name="Nobusawa T."/>
            <person name="Narise T."/>
            <person name="Kondo S."/>
            <person name="Saito H."/>
            <person name="Sato R."/>
            <person name="Murakawa M."/>
            <person name="Ihara Y."/>
            <person name="Oshima-Yamada Y."/>
            <person name="Ohtaka K."/>
            <person name="Satoh M."/>
            <person name="Sonobe K."/>
            <person name="Ishii M."/>
            <person name="Ohtani R."/>
            <person name="Kanamori-Sato M."/>
            <person name="Honoki R."/>
            <person name="Miyazaki D."/>
            <person name="Mochizuki H."/>
            <person name="Umetsu J."/>
            <person name="Higashi K."/>
            <person name="Shibata D."/>
            <person name="Kamiya Y."/>
            <person name="Sato N."/>
            <person name="Nakamura Y."/>
            <person name="Tabata S."/>
            <person name="Ida S."/>
            <person name="Kurokawa K."/>
            <person name="Ohta H."/>
        </authorList>
    </citation>
    <scope>NUCLEOTIDE SEQUENCE [LARGE SCALE GENOMIC DNA]</scope>
    <source>
        <strain evidence="1 2">NIES-2285</strain>
    </source>
</reference>
<evidence type="ECO:0000313" key="1">
    <source>
        <dbReference type="EMBL" id="GAQ80385.1"/>
    </source>
</evidence>
<dbReference type="Proteomes" id="UP000054558">
    <property type="component" value="Unassembled WGS sequence"/>
</dbReference>
<dbReference type="AlphaFoldDB" id="A0A1Y1HP22"/>